<protein>
    <submittedName>
        <fullName evidence="1">Helix-turn-helix domain-containing protein</fullName>
    </submittedName>
</protein>
<dbReference type="RefSeq" id="WP_311707890.1">
    <property type="nucleotide sequence ID" value="NZ_JAVREL010000023.1"/>
</dbReference>
<name>A0ABU2MYP7_9ACTN</name>
<reference evidence="2" key="1">
    <citation type="submission" date="2023-07" db="EMBL/GenBank/DDBJ databases">
        <title>30 novel species of actinomycetes from the DSMZ collection.</title>
        <authorList>
            <person name="Nouioui I."/>
        </authorList>
    </citation>
    <scope>NUCLEOTIDE SEQUENCE [LARGE SCALE GENOMIC DNA]</scope>
    <source>
        <strain evidence="2">DSM 44938</strain>
    </source>
</reference>
<dbReference type="Proteomes" id="UP001183246">
    <property type="component" value="Unassembled WGS sequence"/>
</dbReference>
<gene>
    <name evidence="1" type="ORF">RM590_29940</name>
</gene>
<evidence type="ECO:0000313" key="1">
    <source>
        <dbReference type="EMBL" id="MDT0346773.1"/>
    </source>
</evidence>
<dbReference type="Gene3D" id="1.10.10.60">
    <property type="entry name" value="Homeodomain-like"/>
    <property type="match status" value="1"/>
</dbReference>
<organism evidence="1 2">
    <name type="scientific">Streptomyces litchfieldiae</name>
    <dbReference type="NCBI Taxonomy" id="3075543"/>
    <lineage>
        <taxon>Bacteria</taxon>
        <taxon>Bacillati</taxon>
        <taxon>Actinomycetota</taxon>
        <taxon>Actinomycetes</taxon>
        <taxon>Kitasatosporales</taxon>
        <taxon>Streptomycetaceae</taxon>
        <taxon>Streptomyces</taxon>
    </lineage>
</organism>
<proteinExistence type="predicted"/>
<accession>A0ABU2MYP7</accession>
<dbReference type="EMBL" id="JAVREL010000023">
    <property type="protein sequence ID" value="MDT0346773.1"/>
    <property type="molecule type" value="Genomic_DNA"/>
</dbReference>
<evidence type="ECO:0000313" key="2">
    <source>
        <dbReference type="Proteomes" id="UP001183246"/>
    </source>
</evidence>
<sequence>MSTDTPHEPYPPAASAGPVPGPEVAAAIRILLSYVEEHEAADPRTALAAAGRARRAWKRWEPRVIELIVTNREAKVPASTIADELGVSESYVYRIAREYSRYTWRLDVLDVGHDGGWREYQRGDDVAEDPAHLVEPVVVEALGDTAEATTARVTIWRANDGERADPVLTQECPALSAPE</sequence>
<keyword evidence="2" id="KW-1185">Reference proteome</keyword>
<comment type="caution">
    <text evidence="1">The sequence shown here is derived from an EMBL/GenBank/DDBJ whole genome shotgun (WGS) entry which is preliminary data.</text>
</comment>